<reference evidence="1 2" key="1">
    <citation type="submission" date="2012-04" db="EMBL/GenBank/DDBJ databases">
        <title>The Genome Sequence of Bacillus cereus VD154.</title>
        <authorList>
            <consortium name="The Broad Institute Genome Sequencing Platform"/>
            <consortium name="The Broad Institute Genome Sequencing Center for Infectious Disease"/>
            <person name="Feldgarden M."/>
            <person name="Van der Auwera G.A."/>
            <person name="Mahillon J."/>
            <person name="Duprez V."/>
            <person name="Timmery S."/>
            <person name="Mattelet C."/>
            <person name="Dierick K."/>
            <person name="Sun M."/>
            <person name="Yu Z."/>
            <person name="Zhu L."/>
            <person name="Hu X."/>
            <person name="Shank E.B."/>
            <person name="Swiecicka I."/>
            <person name="Hansen B.M."/>
            <person name="Andrup L."/>
            <person name="Young S.K."/>
            <person name="Zeng Q."/>
            <person name="Gargeya S."/>
            <person name="Fitzgerald M."/>
            <person name="Haas B."/>
            <person name="Abouelleil A."/>
            <person name="Alvarado L."/>
            <person name="Arachchi H.M."/>
            <person name="Berlin A."/>
            <person name="Chapman S.B."/>
            <person name="Goldberg J."/>
            <person name="Griggs A."/>
            <person name="Gujja S."/>
            <person name="Hansen M."/>
            <person name="Howarth C."/>
            <person name="Imamovic A."/>
            <person name="Larimer J."/>
            <person name="McCowen C."/>
            <person name="Montmayeur A."/>
            <person name="Murphy C."/>
            <person name="Neiman D."/>
            <person name="Pearson M."/>
            <person name="Priest M."/>
            <person name="Roberts A."/>
            <person name="Saif S."/>
            <person name="Shea T."/>
            <person name="Sisk P."/>
            <person name="Sykes S."/>
            <person name="Wortman J."/>
            <person name="Nusbaum C."/>
            <person name="Birren B."/>
        </authorList>
    </citation>
    <scope>NUCLEOTIDE SEQUENCE [LARGE SCALE GENOMIC DNA]</scope>
    <source>
        <strain evidence="1 2">VD154</strain>
    </source>
</reference>
<dbReference type="AlphaFoldDB" id="A0A9W5KRA4"/>
<accession>A0A9W5KRA4</accession>
<sequence length="48" mass="5672">MELNIRWLEQNIKNNCCTTDVYTIFNLYMDLIQICKQESTGENIEKTG</sequence>
<organism evidence="1 2">
    <name type="scientific">Bacillus cereus VD154</name>
    <dbReference type="NCBI Taxonomy" id="1053238"/>
    <lineage>
        <taxon>Bacteria</taxon>
        <taxon>Bacillati</taxon>
        <taxon>Bacillota</taxon>
        <taxon>Bacilli</taxon>
        <taxon>Bacillales</taxon>
        <taxon>Bacillaceae</taxon>
        <taxon>Bacillus</taxon>
        <taxon>Bacillus cereus group</taxon>
    </lineage>
</organism>
<dbReference type="EMBL" id="AHFG01000089">
    <property type="protein sequence ID" value="EJR63304.1"/>
    <property type="molecule type" value="Genomic_DNA"/>
</dbReference>
<name>A0A9W5KRA4_BACCE</name>
<dbReference type="Proteomes" id="UP000006967">
    <property type="component" value="Unassembled WGS sequence"/>
</dbReference>
<protein>
    <submittedName>
        <fullName evidence="1">Uncharacterized protein</fullName>
    </submittedName>
</protein>
<proteinExistence type="predicted"/>
<gene>
    <name evidence="1" type="ORF">IK5_05845</name>
</gene>
<evidence type="ECO:0000313" key="2">
    <source>
        <dbReference type="Proteomes" id="UP000006967"/>
    </source>
</evidence>
<comment type="caution">
    <text evidence="1">The sequence shown here is derived from an EMBL/GenBank/DDBJ whole genome shotgun (WGS) entry which is preliminary data.</text>
</comment>
<evidence type="ECO:0000313" key="1">
    <source>
        <dbReference type="EMBL" id="EJR63304.1"/>
    </source>
</evidence>